<keyword evidence="2" id="KW-1185">Reference proteome</keyword>
<accession>A0A369AGU8</accession>
<proteinExistence type="predicted"/>
<dbReference type="OrthoDB" id="8910674at2"/>
<dbReference type="AlphaFoldDB" id="A0A369AGU8"/>
<protein>
    <submittedName>
        <fullName evidence="1">Uncharacterized protein</fullName>
    </submittedName>
</protein>
<dbReference type="Proteomes" id="UP000252174">
    <property type="component" value="Unassembled WGS sequence"/>
</dbReference>
<gene>
    <name evidence="1" type="ORF">DFR45_10891</name>
</gene>
<evidence type="ECO:0000313" key="2">
    <source>
        <dbReference type="Proteomes" id="UP000252174"/>
    </source>
</evidence>
<dbReference type="EMBL" id="QPJU01000008">
    <property type="protein sequence ID" value="RCX08590.1"/>
    <property type="molecule type" value="Genomic_DNA"/>
</dbReference>
<dbReference type="RefSeq" id="WP_114483862.1">
    <property type="nucleotide sequence ID" value="NZ_QPJU01000008.1"/>
</dbReference>
<organism evidence="1 2">
    <name type="scientific">Extensimonas vulgaris</name>
    <dbReference type="NCBI Taxonomy" id="1031594"/>
    <lineage>
        <taxon>Bacteria</taxon>
        <taxon>Pseudomonadati</taxon>
        <taxon>Pseudomonadota</taxon>
        <taxon>Betaproteobacteria</taxon>
        <taxon>Burkholderiales</taxon>
        <taxon>Comamonadaceae</taxon>
        <taxon>Extensimonas</taxon>
    </lineage>
</organism>
<reference evidence="1 2" key="1">
    <citation type="submission" date="2018-07" db="EMBL/GenBank/DDBJ databases">
        <title>Genomic Encyclopedia of Type Strains, Phase IV (KMG-IV): sequencing the most valuable type-strain genomes for metagenomic binning, comparative biology and taxonomic classification.</title>
        <authorList>
            <person name="Goeker M."/>
        </authorList>
    </citation>
    <scope>NUCLEOTIDE SEQUENCE [LARGE SCALE GENOMIC DNA]</scope>
    <source>
        <strain evidence="1 2">DSM 100911</strain>
    </source>
</reference>
<evidence type="ECO:0000313" key="1">
    <source>
        <dbReference type="EMBL" id="RCX08590.1"/>
    </source>
</evidence>
<comment type="caution">
    <text evidence="1">The sequence shown here is derived from an EMBL/GenBank/DDBJ whole genome shotgun (WGS) entry which is preliminary data.</text>
</comment>
<sequence>MMSPYLSFFLALDNFPRLDASVLADRLGRDYQQFLQRRWVVPAGHLTHVMVPFLDSEQEVEIDVDEDAGRYSYCSPLNGRTIVQPLAGIALYSIQMDSWLADLAALIGIEERRRSSQICRTPNHLWHLGEQRIAGTHDFAPVFVARAWSRAPQDRITAVLADAVWPRGGVVLCPTRTNASLPRDHTLRGFDEFVRVADGADVFDTDAFDRVLRGYATHVGEPEPVQFFNGKRLKLPHMASSIDLTEARAKIIKLMWGTEGSAPPVMSWKEVNGAVTVNTGFQSFDDAFGDKVAREEVIELVSRGKYRVRRNT</sequence>
<name>A0A369AGU8_9BURK</name>